<accession>A0AAD5LGA1</accession>
<reference evidence="9" key="1">
    <citation type="submission" date="2021-12" db="EMBL/GenBank/DDBJ databases">
        <title>Prjna785345.</title>
        <authorList>
            <person name="Rujirawat T."/>
            <person name="Krajaejun T."/>
        </authorList>
    </citation>
    <scope>NUCLEOTIDE SEQUENCE</scope>
    <source>
        <strain evidence="9">Pi057C3</strain>
    </source>
</reference>
<dbReference type="Pfam" id="PF16050">
    <property type="entry name" value="CDC73_N"/>
    <property type="match status" value="1"/>
</dbReference>
<evidence type="ECO:0000256" key="1">
    <source>
        <dbReference type="ARBA" id="ARBA00004123"/>
    </source>
</evidence>
<dbReference type="EMBL" id="JAKCXM010000162">
    <property type="protein sequence ID" value="KAJ0400118.1"/>
    <property type="molecule type" value="Genomic_DNA"/>
</dbReference>
<dbReference type="PANTHER" id="PTHR12466:SF8">
    <property type="entry name" value="PARAFIBROMIN"/>
    <property type="match status" value="1"/>
</dbReference>
<dbReference type="InterPro" id="IPR038103">
    <property type="entry name" value="CDC73_C_sf"/>
</dbReference>
<feature type="compositionally biased region" description="Low complexity" evidence="6">
    <location>
        <begin position="142"/>
        <end position="153"/>
    </location>
</feature>
<dbReference type="GO" id="GO:0032968">
    <property type="term" value="P:positive regulation of transcription elongation by RNA polymerase II"/>
    <property type="evidence" value="ECO:0007669"/>
    <property type="project" value="TreeGrafter"/>
</dbReference>
<evidence type="ECO:0000313" key="9">
    <source>
        <dbReference type="EMBL" id="KAJ0400118.1"/>
    </source>
</evidence>
<comment type="similarity">
    <text evidence="2">Belongs to the CDC73 family.</text>
</comment>
<dbReference type="FunFam" id="3.40.50.11990:FF:000002">
    <property type="entry name" value="protein CDC73 homolog"/>
    <property type="match status" value="1"/>
</dbReference>
<evidence type="ECO:0000256" key="4">
    <source>
        <dbReference type="ARBA" id="ARBA00023163"/>
    </source>
</evidence>
<proteinExistence type="inferred from homology"/>
<feature type="domain" description="Cell division control protein 73 C-terminal" evidence="7">
    <location>
        <begin position="264"/>
        <end position="411"/>
    </location>
</feature>
<comment type="caution">
    <text evidence="9">The sequence shown here is derived from an EMBL/GenBank/DDBJ whole genome shotgun (WGS) entry which is preliminary data.</text>
</comment>
<evidence type="ECO:0008006" key="11">
    <source>
        <dbReference type="Google" id="ProtNLM"/>
    </source>
</evidence>
<gene>
    <name evidence="9" type="ORF">P43SY_009921</name>
</gene>
<organism evidence="9 10">
    <name type="scientific">Pythium insidiosum</name>
    <name type="common">Pythiosis disease agent</name>
    <dbReference type="NCBI Taxonomy" id="114742"/>
    <lineage>
        <taxon>Eukaryota</taxon>
        <taxon>Sar</taxon>
        <taxon>Stramenopiles</taxon>
        <taxon>Oomycota</taxon>
        <taxon>Peronosporomycetes</taxon>
        <taxon>Pythiales</taxon>
        <taxon>Pythiaceae</taxon>
        <taxon>Pythium</taxon>
    </lineage>
</organism>
<feature type="compositionally biased region" description="Low complexity" evidence="6">
    <location>
        <begin position="118"/>
        <end position="132"/>
    </location>
</feature>
<dbReference type="PANTHER" id="PTHR12466">
    <property type="entry name" value="CDC73 DOMAIN PROTEIN"/>
    <property type="match status" value="1"/>
</dbReference>
<evidence type="ECO:0000259" key="7">
    <source>
        <dbReference type="Pfam" id="PF05179"/>
    </source>
</evidence>
<dbReference type="GO" id="GO:0006368">
    <property type="term" value="P:transcription elongation by RNA polymerase II"/>
    <property type="evidence" value="ECO:0007669"/>
    <property type="project" value="InterPro"/>
</dbReference>
<dbReference type="AlphaFoldDB" id="A0AAD5LGA1"/>
<name>A0AAD5LGA1_PYTIN</name>
<dbReference type="Pfam" id="PF05179">
    <property type="entry name" value="CDC73_C"/>
    <property type="match status" value="1"/>
</dbReference>
<evidence type="ECO:0000256" key="3">
    <source>
        <dbReference type="ARBA" id="ARBA00023015"/>
    </source>
</evidence>
<keyword evidence="10" id="KW-1185">Reference proteome</keyword>
<evidence type="ECO:0000313" key="10">
    <source>
        <dbReference type="Proteomes" id="UP001209570"/>
    </source>
</evidence>
<dbReference type="InterPro" id="IPR032041">
    <property type="entry name" value="Cdc73_N"/>
</dbReference>
<dbReference type="InterPro" id="IPR007852">
    <property type="entry name" value="Cdc73/Parafibromin"/>
</dbReference>
<evidence type="ECO:0000256" key="6">
    <source>
        <dbReference type="SAM" id="MobiDB-lite"/>
    </source>
</evidence>
<dbReference type="Gene3D" id="3.40.50.11990">
    <property type="entry name" value="RNA polymerase II accessory factor, Cdc73 C-terminal domain"/>
    <property type="match status" value="1"/>
</dbReference>
<evidence type="ECO:0000259" key="8">
    <source>
        <dbReference type="Pfam" id="PF16050"/>
    </source>
</evidence>
<sequence>MAADDGLRVLSSLRAHVIKGRNVEVDNDELVFLDANGQPLERVPKHTLTAYHSKSAKKPYDLLAVWTCYKYAALTFSEYVNKCRAEKAALVSTVDKKELIAYLKGDIETSAQILDSGGAAATGSHDAAAATAKRSASDGREAAASQDDAAAASAKKRRLAEAPAHRSKDHHKARPEPKGEGGDDRAVDLEFKRVLEKEYTHRNRTTVLNATKKGFDHVLKAVETANAETKEKIEKASKAALLAPTTARKEVVPLSKLVQTKIHGTPIIVVPAGFSDLLTMLNVKDFLCEGVFVSNMQKKSEGCRKAQSVTITHEEDGETYTFNIVDNVSRFKDKDWRCVVAVIVSGQTWQFKGWKWKFPVEVFKKVCGVHVYTQGSQLSNEIKQWDVRILMIHPDKRHLDKVAAKEFWRHLFEFLRLKLQ</sequence>
<evidence type="ECO:0000256" key="2">
    <source>
        <dbReference type="ARBA" id="ARBA00010427"/>
    </source>
</evidence>
<keyword evidence="3" id="KW-0805">Transcription regulation</keyword>
<dbReference type="GO" id="GO:0000993">
    <property type="term" value="F:RNA polymerase II complex binding"/>
    <property type="evidence" value="ECO:0007669"/>
    <property type="project" value="TreeGrafter"/>
</dbReference>
<protein>
    <recommendedName>
        <fullName evidence="11">Parafibromin-like protein</fullName>
    </recommendedName>
</protein>
<feature type="compositionally biased region" description="Basic and acidic residues" evidence="6">
    <location>
        <begin position="174"/>
        <end position="185"/>
    </location>
</feature>
<evidence type="ECO:0000256" key="5">
    <source>
        <dbReference type="ARBA" id="ARBA00023242"/>
    </source>
</evidence>
<keyword evidence="5" id="KW-0539">Nucleus</keyword>
<dbReference type="GO" id="GO:0016593">
    <property type="term" value="C:Cdc73/Paf1 complex"/>
    <property type="evidence" value="ECO:0007669"/>
    <property type="project" value="InterPro"/>
</dbReference>
<keyword evidence="4" id="KW-0804">Transcription</keyword>
<feature type="region of interest" description="Disordered" evidence="6">
    <location>
        <begin position="118"/>
        <end position="185"/>
    </location>
</feature>
<dbReference type="Proteomes" id="UP001209570">
    <property type="component" value="Unassembled WGS sequence"/>
</dbReference>
<dbReference type="InterPro" id="IPR031336">
    <property type="entry name" value="CDC73_C"/>
</dbReference>
<comment type="subcellular location">
    <subcellularLocation>
        <location evidence="1">Nucleus</location>
    </subcellularLocation>
</comment>
<feature type="domain" description="Paf1 complex subunit Cdc73 N-terminal" evidence="8">
    <location>
        <begin position="10"/>
        <end position="170"/>
    </location>
</feature>